<evidence type="ECO:0000256" key="3">
    <source>
        <dbReference type="SAM" id="Phobius"/>
    </source>
</evidence>
<dbReference type="GO" id="GO:0052621">
    <property type="term" value="F:diguanylate cyclase activity"/>
    <property type="evidence" value="ECO:0007669"/>
    <property type="project" value="UniProtKB-EC"/>
</dbReference>
<reference evidence="5 6" key="1">
    <citation type="submission" date="2019-01" db="EMBL/GenBank/DDBJ databases">
        <title>The draft genome of Rhizobium sp. 24NR.</title>
        <authorList>
            <person name="Liu L."/>
            <person name="Liang L."/>
            <person name="Shi S."/>
            <person name="Xu L."/>
            <person name="Wang X."/>
            <person name="Li L."/>
            <person name="Zhang X."/>
        </authorList>
    </citation>
    <scope>NUCLEOTIDE SEQUENCE [LARGE SCALE GENOMIC DNA]</scope>
    <source>
        <strain evidence="5 6">24NR</strain>
    </source>
</reference>
<dbReference type="InterPro" id="IPR000160">
    <property type="entry name" value="GGDEF_dom"/>
</dbReference>
<dbReference type="CDD" id="cd01949">
    <property type="entry name" value="GGDEF"/>
    <property type="match status" value="1"/>
</dbReference>
<gene>
    <name evidence="5" type="ORF">EPK99_22560</name>
</gene>
<dbReference type="EC" id="2.7.7.65" evidence="1"/>
<evidence type="ECO:0000256" key="2">
    <source>
        <dbReference type="ARBA" id="ARBA00034247"/>
    </source>
</evidence>
<comment type="caution">
    <text evidence="5">The sequence shown here is derived from an EMBL/GenBank/DDBJ whole genome shotgun (WGS) entry which is preliminary data.</text>
</comment>
<organism evidence="5 6">
    <name type="scientific">Neorhizobium lilium</name>
    <dbReference type="NCBI Taxonomy" id="2503024"/>
    <lineage>
        <taxon>Bacteria</taxon>
        <taxon>Pseudomonadati</taxon>
        <taxon>Pseudomonadota</taxon>
        <taxon>Alphaproteobacteria</taxon>
        <taxon>Hyphomicrobiales</taxon>
        <taxon>Rhizobiaceae</taxon>
        <taxon>Rhizobium/Agrobacterium group</taxon>
        <taxon>Neorhizobium</taxon>
    </lineage>
</organism>
<dbReference type="InterPro" id="IPR043128">
    <property type="entry name" value="Rev_trsase/Diguanyl_cyclase"/>
</dbReference>
<dbReference type="PROSITE" id="PS50887">
    <property type="entry name" value="GGDEF"/>
    <property type="match status" value="1"/>
</dbReference>
<dbReference type="SUPFAM" id="SSF55073">
    <property type="entry name" value="Nucleotide cyclase"/>
    <property type="match status" value="1"/>
</dbReference>
<dbReference type="SMART" id="SM00267">
    <property type="entry name" value="GGDEF"/>
    <property type="match status" value="1"/>
</dbReference>
<dbReference type="InterPro" id="IPR029787">
    <property type="entry name" value="Nucleotide_cyclase"/>
</dbReference>
<dbReference type="RefSeq" id="WP_128445359.1">
    <property type="nucleotide sequence ID" value="NZ_SBIP01000006.1"/>
</dbReference>
<keyword evidence="3" id="KW-1133">Transmembrane helix</keyword>
<dbReference type="OrthoDB" id="9812260at2"/>
<feature type="domain" description="GGDEF" evidence="4">
    <location>
        <begin position="115"/>
        <end position="245"/>
    </location>
</feature>
<evidence type="ECO:0000259" key="4">
    <source>
        <dbReference type="PROSITE" id="PS50887"/>
    </source>
</evidence>
<dbReference type="Pfam" id="PF00990">
    <property type="entry name" value="GGDEF"/>
    <property type="match status" value="1"/>
</dbReference>
<evidence type="ECO:0000313" key="6">
    <source>
        <dbReference type="Proteomes" id="UP000287687"/>
    </source>
</evidence>
<dbReference type="PANTHER" id="PTHR45138:SF9">
    <property type="entry name" value="DIGUANYLATE CYCLASE DGCM-RELATED"/>
    <property type="match status" value="1"/>
</dbReference>
<accession>A0A3S3S9J3</accession>
<keyword evidence="3" id="KW-0812">Transmembrane</keyword>
<evidence type="ECO:0000313" key="5">
    <source>
        <dbReference type="EMBL" id="RWX74698.1"/>
    </source>
</evidence>
<dbReference type="EMBL" id="SBIP01000006">
    <property type="protein sequence ID" value="RWX74698.1"/>
    <property type="molecule type" value="Genomic_DNA"/>
</dbReference>
<feature type="transmembrane region" description="Helical" evidence="3">
    <location>
        <begin position="33"/>
        <end position="56"/>
    </location>
</feature>
<dbReference type="NCBIfam" id="TIGR00254">
    <property type="entry name" value="GGDEF"/>
    <property type="match status" value="1"/>
</dbReference>
<dbReference type="Gene3D" id="3.30.70.270">
    <property type="match status" value="1"/>
</dbReference>
<dbReference type="AlphaFoldDB" id="A0A3S3S9J3"/>
<proteinExistence type="predicted"/>
<protein>
    <recommendedName>
        <fullName evidence="1">diguanylate cyclase</fullName>
        <ecNumber evidence="1">2.7.7.65</ecNumber>
    </recommendedName>
</protein>
<dbReference type="Proteomes" id="UP000287687">
    <property type="component" value="Unassembled WGS sequence"/>
</dbReference>
<keyword evidence="6" id="KW-1185">Reference proteome</keyword>
<sequence length="245" mass="26448">MHTIVKKSILTGLLSVLASLTLSFTFVPLLGGHVVGAGLFMTVFCPLAISIPASALHFTQSEKIRRAEAATAEALRRLEVAYGALHLQSRTDGLTGVLTRSAFMEDLEMTSRRGLSGGLLFLDLDYFKTINDRYGHATGDDALRSTGSVLARYQKQSDFAGRLGGEEFALFQADLTFDEMLARCQEIRNEIAEIVLYSPSGSQVRISASVGACHCQPGFDPSVSLKVADGNLYQAKALGRNRVVA</sequence>
<dbReference type="PANTHER" id="PTHR45138">
    <property type="entry name" value="REGULATORY COMPONENTS OF SENSORY TRANSDUCTION SYSTEM"/>
    <property type="match status" value="1"/>
</dbReference>
<keyword evidence="3" id="KW-0472">Membrane</keyword>
<comment type="catalytic activity">
    <reaction evidence="2">
        <text>2 GTP = 3',3'-c-di-GMP + 2 diphosphate</text>
        <dbReference type="Rhea" id="RHEA:24898"/>
        <dbReference type="ChEBI" id="CHEBI:33019"/>
        <dbReference type="ChEBI" id="CHEBI:37565"/>
        <dbReference type="ChEBI" id="CHEBI:58805"/>
        <dbReference type="EC" id="2.7.7.65"/>
    </reaction>
</comment>
<dbReference type="InterPro" id="IPR050469">
    <property type="entry name" value="Diguanylate_Cyclase"/>
</dbReference>
<evidence type="ECO:0000256" key="1">
    <source>
        <dbReference type="ARBA" id="ARBA00012528"/>
    </source>
</evidence>
<name>A0A3S3S9J3_9HYPH</name>